<feature type="domain" description="Beta-lactamase-related" evidence="4">
    <location>
        <begin position="188"/>
        <end position="496"/>
    </location>
</feature>
<sequence>MRREKEQEISTLHGTLAKRMAFACLLTLGLATPGAGMAAEGPAAGGAVAGSASARPAMQQQALHFWQAVAAKPNERAGLLKAHFSAGIVQRRGEDKLNETFTMLAEMLGPAMASLAPTVVLGNDQEGELHYTLKDGRRVALMLTLQHAEGRQPLIDRFGVKPLPPLVPTVKPAELPDTIAAHLRAEYGAQRFSGAVLVARGDAVIHAQAIGLADRQSGRANTLATPINLGSMNKMFTAIAIAQLQAAGKLDWHDTVGKHLPNFPNAAIRDQVTIHQLLTHTSGVGSYWNDAYAANKHRIATQQQFLQTFVDQPLLFKPGEGLEYSNGGPVILGLIIEALSGRTYEDYVRQHIYKPAGMKHSDHFRRDDAKAGFAVGYIPADGGQWLDNQQDLGLSGSAAGGGYASVLDLHRFSRALSQQRLLSRSQLEVLWKPYTQPGPIGYGYLFAIGPASGKRWVGHNGGAPGISAEFMHYPDDGLVIIVLANQDHAAMPMREWLSALLDASLGTGR</sequence>
<evidence type="ECO:0000259" key="4">
    <source>
        <dbReference type="Pfam" id="PF00144"/>
    </source>
</evidence>
<accession>A0ABU2A9X8</accession>
<dbReference type="Proteomes" id="UP001180825">
    <property type="component" value="Unassembled WGS sequence"/>
</dbReference>
<keyword evidence="3" id="KW-0732">Signal</keyword>
<feature type="chain" id="PRO_5046825155" evidence="3">
    <location>
        <begin position="39"/>
        <end position="509"/>
    </location>
</feature>
<dbReference type="InterPro" id="IPR001466">
    <property type="entry name" value="Beta-lactam-related"/>
</dbReference>
<dbReference type="Gene3D" id="3.40.710.10">
    <property type="entry name" value="DD-peptidase/beta-lactamase superfamily"/>
    <property type="match status" value="1"/>
</dbReference>
<dbReference type="PANTHER" id="PTHR46825">
    <property type="entry name" value="D-ALANYL-D-ALANINE-CARBOXYPEPTIDASE/ENDOPEPTIDASE AMPH"/>
    <property type="match status" value="1"/>
</dbReference>
<evidence type="ECO:0000256" key="2">
    <source>
        <dbReference type="ARBA" id="ARBA00023136"/>
    </source>
</evidence>
<comment type="subcellular location">
    <subcellularLocation>
        <location evidence="1">Membrane</location>
    </subcellularLocation>
</comment>
<reference evidence="5 6" key="1">
    <citation type="submission" date="2023-07" db="EMBL/GenBank/DDBJ databases">
        <title>Sorghum-associated microbial communities from plants grown in Nebraska, USA.</title>
        <authorList>
            <person name="Schachtman D."/>
        </authorList>
    </citation>
    <scope>NUCLEOTIDE SEQUENCE [LARGE SCALE GENOMIC DNA]</scope>
    <source>
        <strain evidence="5 6">BE316</strain>
    </source>
</reference>
<keyword evidence="6" id="KW-1185">Reference proteome</keyword>
<dbReference type="InterPro" id="IPR012338">
    <property type="entry name" value="Beta-lactam/transpept-like"/>
</dbReference>
<protein>
    <submittedName>
        <fullName evidence="5">CubicO group peptidase (Beta-lactamase class C family)</fullName>
    </submittedName>
</protein>
<dbReference type="EMBL" id="JAVDXV010000006">
    <property type="protein sequence ID" value="MDR7333969.1"/>
    <property type="molecule type" value="Genomic_DNA"/>
</dbReference>
<dbReference type="Pfam" id="PF00144">
    <property type="entry name" value="Beta-lactamase"/>
    <property type="match status" value="1"/>
</dbReference>
<dbReference type="InterPro" id="IPR050491">
    <property type="entry name" value="AmpC-like"/>
</dbReference>
<evidence type="ECO:0000313" key="5">
    <source>
        <dbReference type="EMBL" id="MDR7333969.1"/>
    </source>
</evidence>
<evidence type="ECO:0000313" key="6">
    <source>
        <dbReference type="Proteomes" id="UP001180825"/>
    </source>
</evidence>
<dbReference type="PANTHER" id="PTHR46825:SF11">
    <property type="entry name" value="PENICILLIN-BINDING PROTEIN 4"/>
    <property type="match status" value="1"/>
</dbReference>
<proteinExistence type="predicted"/>
<dbReference type="SUPFAM" id="SSF56601">
    <property type="entry name" value="beta-lactamase/transpeptidase-like"/>
    <property type="match status" value="1"/>
</dbReference>
<name>A0ABU2A9X8_9BURK</name>
<dbReference type="RefSeq" id="WP_310330119.1">
    <property type="nucleotide sequence ID" value="NZ_JAVDXV010000006.1"/>
</dbReference>
<keyword evidence="2" id="KW-0472">Membrane</keyword>
<feature type="signal peptide" evidence="3">
    <location>
        <begin position="1"/>
        <end position="38"/>
    </location>
</feature>
<evidence type="ECO:0000256" key="3">
    <source>
        <dbReference type="SAM" id="SignalP"/>
    </source>
</evidence>
<comment type="caution">
    <text evidence="5">The sequence shown here is derived from an EMBL/GenBank/DDBJ whole genome shotgun (WGS) entry which is preliminary data.</text>
</comment>
<evidence type="ECO:0000256" key="1">
    <source>
        <dbReference type="ARBA" id="ARBA00004370"/>
    </source>
</evidence>
<gene>
    <name evidence="5" type="ORF">J2X21_003121</name>
</gene>
<organism evidence="5 6">
    <name type="scientific">Roseateles asaccharophilus</name>
    <dbReference type="NCBI Taxonomy" id="582607"/>
    <lineage>
        <taxon>Bacteria</taxon>
        <taxon>Pseudomonadati</taxon>
        <taxon>Pseudomonadota</taxon>
        <taxon>Betaproteobacteria</taxon>
        <taxon>Burkholderiales</taxon>
        <taxon>Sphaerotilaceae</taxon>
        <taxon>Roseateles</taxon>
    </lineage>
</organism>